<dbReference type="GO" id="GO:0003887">
    <property type="term" value="F:DNA-directed DNA polymerase activity"/>
    <property type="evidence" value="ECO:0007669"/>
    <property type="project" value="UniProtKB-UniRule"/>
</dbReference>
<evidence type="ECO:0000313" key="15">
    <source>
        <dbReference type="EMBL" id="TRX99389.1"/>
    </source>
</evidence>
<dbReference type="NCBIfam" id="TIGR00663">
    <property type="entry name" value="dnan"/>
    <property type="match status" value="1"/>
</dbReference>
<evidence type="ECO:0000256" key="3">
    <source>
        <dbReference type="ARBA" id="ARBA00010752"/>
    </source>
</evidence>
<dbReference type="Pfam" id="PF00712">
    <property type="entry name" value="DNA_pol3_beta"/>
    <property type="match status" value="1"/>
</dbReference>
<dbReference type="Gene3D" id="3.10.150.10">
    <property type="entry name" value="DNA Polymerase III, subunit A, domain 2"/>
    <property type="match status" value="1"/>
</dbReference>
<dbReference type="Proteomes" id="UP000315938">
    <property type="component" value="Unassembled WGS sequence"/>
</dbReference>
<keyword evidence="6 11" id="KW-0808">Transferase</keyword>
<dbReference type="GO" id="GO:0003677">
    <property type="term" value="F:DNA binding"/>
    <property type="evidence" value="ECO:0007669"/>
    <property type="project" value="UniProtKB-UniRule"/>
</dbReference>
<keyword evidence="8 11" id="KW-0235">DNA replication</keyword>
<evidence type="ECO:0000259" key="14">
    <source>
        <dbReference type="Pfam" id="PF02768"/>
    </source>
</evidence>
<proteinExistence type="inferred from homology"/>
<keyword evidence="7 11" id="KW-0548">Nucleotidyltransferase</keyword>
<evidence type="ECO:0000256" key="10">
    <source>
        <dbReference type="ARBA" id="ARBA00023125"/>
    </source>
</evidence>
<dbReference type="PANTHER" id="PTHR30478:SF0">
    <property type="entry name" value="BETA SLIDING CLAMP"/>
    <property type="match status" value="1"/>
</dbReference>
<evidence type="ECO:0000313" key="16">
    <source>
        <dbReference type="Proteomes" id="UP000315938"/>
    </source>
</evidence>
<comment type="subcellular location">
    <subcellularLocation>
        <location evidence="2 11">Cytoplasm</location>
    </subcellularLocation>
</comment>
<dbReference type="InterPro" id="IPR022634">
    <property type="entry name" value="DNA_polIII_beta_N"/>
</dbReference>
<protein>
    <recommendedName>
        <fullName evidence="11">Beta sliding clamp</fullName>
    </recommendedName>
</protein>
<comment type="function">
    <text evidence="1 11">Confers DNA tethering and processivity to DNA polymerases and other proteins. Acts as a clamp, forming a ring around DNA (a reaction catalyzed by the clamp-loading complex) which diffuses in an ATP-independent manner freely and bidirectionally along dsDNA. Initially characterized for its ability to contact the catalytic subunit of DNA polymerase III (Pol III), a complex, multichain enzyme responsible for most of the replicative synthesis in bacteria; Pol III exhibits 3'-5' exonuclease proofreading activity. The beta chain is required for initiation of replication as well as for processivity of DNA replication.</text>
</comment>
<accession>A0A553IGR2</accession>
<feature type="domain" description="DNA polymerase III beta sliding clamp central" evidence="13">
    <location>
        <begin position="132"/>
        <end position="245"/>
    </location>
</feature>
<evidence type="ECO:0000259" key="12">
    <source>
        <dbReference type="Pfam" id="PF00712"/>
    </source>
</evidence>
<dbReference type="CDD" id="cd00140">
    <property type="entry name" value="beta_clamp"/>
    <property type="match status" value="1"/>
</dbReference>
<dbReference type="InterPro" id="IPR001001">
    <property type="entry name" value="DNA_polIII_beta"/>
</dbReference>
<keyword evidence="5 11" id="KW-0963">Cytoplasm</keyword>
<comment type="similarity">
    <text evidence="3 11">Belongs to the beta sliding clamp family.</text>
</comment>
<evidence type="ECO:0000256" key="11">
    <source>
        <dbReference type="PIRNR" id="PIRNR000804"/>
    </source>
</evidence>
<dbReference type="GO" id="GO:0005737">
    <property type="term" value="C:cytoplasm"/>
    <property type="evidence" value="ECO:0007669"/>
    <property type="project" value="UniProtKB-SubCell"/>
</dbReference>
<feature type="domain" description="DNA polymerase III beta sliding clamp N-terminal" evidence="12">
    <location>
        <begin position="1"/>
        <end position="121"/>
    </location>
</feature>
<evidence type="ECO:0000256" key="6">
    <source>
        <dbReference type="ARBA" id="ARBA00022679"/>
    </source>
</evidence>
<evidence type="ECO:0000256" key="9">
    <source>
        <dbReference type="ARBA" id="ARBA00022932"/>
    </source>
</evidence>
<dbReference type="AlphaFoldDB" id="A0A553IGR2"/>
<evidence type="ECO:0000256" key="5">
    <source>
        <dbReference type="ARBA" id="ARBA00022490"/>
    </source>
</evidence>
<keyword evidence="9 11" id="KW-0239">DNA-directed DNA polymerase</keyword>
<comment type="caution">
    <text evidence="15">The sequence shown here is derived from an EMBL/GenBank/DDBJ whole genome shotgun (WGS) entry which is preliminary data.</text>
</comment>
<dbReference type="EMBL" id="VKID01000002">
    <property type="protein sequence ID" value="TRX99389.1"/>
    <property type="molecule type" value="Genomic_DNA"/>
</dbReference>
<gene>
    <name evidence="15" type="primary">dnaN</name>
    <name evidence="15" type="ORF">FNV44_06720</name>
</gene>
<dbReference type="Pfam" id="PF02768">
    <property type="entry name" value="DNA_pol3_beta_3"/>
    <property type="match status" value="1"/>
</dbReference>
<organism evidence="15 16">
    <name type="scientific">Acholeplasma laidlawii</name>
    <dbReference type="NCBI Taxonomy" id="2148"/>
    <lineage>
        <taxon>Bacteria</taxon>
        <taxon>Bacillati</taxon>
        <taxon>Mycoplasmatota</taxon>
        <taxon>Mollicutes</taxon>
        <taxon>Acholeplasmatales</taxon>
        <taxon>Acholeplasmataceae</taxon>
        <taxon>Acholeplasma</taxon>
    </lineage>
</organism>
<keyword evidence="10" id="KW-0238">DNA-binding</keyword>
<evidence type="ECO:0000259" key="13">
    <source>
        <dbReference type="Pfam" id="PF02767"/>
    </source>
</evidence>
<dbReference type="InterPro" id="IPR022637">
    <property type="entry name" value="DNA_polIII_beta_cen"/>
</dbReference>
<dbReference type="RefSeq" id="WP_069580062.1">
    <property type="nucleotide sequence ID" value="NZ_CP103951.1"/>
</dbReference>
<evidence type="ECO:0000256" key="4">
    <source>
        <dbReference type="ARBA" id="ARBA00011400"/>
    </source>
</evidence>
<evidence type="ECO:0000256" key="2">
    <source>
        <dbReference type="ARBA" id="ARBA00004496"/>
    </source>
</evidence>
<dbReference type="SUPFAM" id="SSF55979">
    <property type="entry name" value="DNA clamp"/>
    <property type="match status" value="3"/>
</dbReference>
<comment type="subunit">
    <text evidence="4">Forms a ring-shaped head-to-tail homodimer around DNA which binds and tethers DNA polymerases and other proteins to the DNA. The DNA replisome complex has a single clamp-loading complex (3 tau and 1 each of delta, delta', psi and chi subunits) which binds 3 Pol III cores (1 core on the leading strand and 2 on the lagging strand) each with a beta sliding clamp dimer. Additional proteins in the replisome are other copies of gamma, psi and chi, Ssb, DNA helicase and RNA primase.</text>
</comment>
<dbReference type="GO" id="GO:0006271">
    <property type="term" value="P:DNA strand elongation involved in DNA replication"/>
    <property type="evidence" value="ECO:0007669"/>
    <property type="project" value="TreeGrafter"/>
</dbReference>
<dbReference type="Gene3D" id="3.70.10.10">
    <property type="match status" value="1"/>
</dbReference>
<evidence type="ECO:0000256" key="1">
    <source>
        <dbReference type="ARBA" id="ARBA00002266"/>
    </source>
</evidence>
<reference evidence="15 16" key="1">
    <citation type="submission" date="2019-07" db="EMBL/GenBank/DDBJ databases">
        <title>Genome sequence of Acholeplasma laidlawii strain with increased resistance to erythromycin.</title>
        <authorList>
            <person name="Medvedeva E.S."/>
            <person name="Baranova N.B."/>
            <person name="Siniagina M.N."/>
            <person name="Mouzykantov A."/>
            <person name="Chernova O.A."/>
            <person name="Chernov V.M."/>
        </authorList>
    </citation>
    <scope>NUCLEOTIDE SEQUENCE [LARGE SCALE GENOMIC DNA]</scope>
    <source>
        <strain evidence="15 16">PG8REry</strain>
    </source>
</reference>
<dbReference type="Pfam" id="PF02767">
    <property type="entry name" value="DNA_pol3_beta_2"/>
    <property type="match status" value="1"/>
</dbReference>
<dbReference type="GO" id="GO:0008408">
    <property type="term" value="F:3'-5' exonuclease activity"/>
    <property type="evidence" value="ECO:0007669"/>
    <property type="project" value="InterPro"/>
</dbReference>
<feature type="domain" description="DNA polymerase III beta sliding clamp C-terminal" evidence="14">
    <location>
        <begin position="248"/>
        <end position="374"/>
    </location>
</feature>
<dbReference type="InterPro" id="IPR022635">
    <property type="entry name" value="DNA_polIII_beta_C"/>
</dbReference>
<sequence>MNFTIERDILLNHLIHVQKGLPNKTPLPILYAIKFEVFSDYIQLTASNSDIAIQVLIDDPSLVVHKTGKIALPGRYFIDIIRKVAAKRIEVALQEERLLVIKADRSEFKLKLMDIDDYPDVDFLDLAEPVILSSDMVKEIIKETNFATADNEKRPILTGVNFKYQDNHLFAVATDSYRLSQKNLKLRTHSKTFNIVIPNKSLDDLSKILDHVNEEIEVFINPNKILFKMNKIWFQTRLLEGTYPDTAKIIPVNFPTVITFNKEELLNAVDRVSLLSPRDRESNYNIIKLTLRPDQVVEISSTNTEVGDAKEEIIPSEDVVGELISIAFSSKYLNEALKAFNSTEVTLNFAGEIKPFVVKGNQDPDLLHLILPVRID</sequence>
<dbReference type="InterPro" id="IPR046938">
    <property type="entry name" value="DNA_clamp_sf"/>
</dbReference>
<evidence type="ECO:0000256" key="7">
    <source>
        <dbReference type="ARBA" id="ARBA00022695"/>
    </source>
</evidence>
<dbReference type="PIRSF" id="PIRSF000804">
    <property type="entry name" value="DNA_pol_III_b"/>
    <property type="match status" value="1"/>
</dbReference>
<evidence type="ECO:0000256" key="8">
    <source>
        <dbReference type="ARBA" id="ARBA00022705"/>
    </source>
</evidence>
<dbReference type="GO" id="GO:0009360">
    <property type="term" value="C:DNA polymerase III complex"/>
    <property type="evidence" value="ECO:0007669"/>
    <property type="project" value="InterPro"/>
</dbReference>
<name>A0A553IGR2_ACHLA</name>
<dbReference type="SMART" id="SM00480">
    <property type="entry name" value="POL3Bc"/>
    <property type="match status" value="1"/>
</dbReference>
<dbReference type="PANTHER" id="PTHR30478">
    <property type="entry name" value="DNA POLYMERASE III SUBUNIT BETA"/>
    <property type="match status" value="1"/>
</dbReference>